<gene>
    <name evidence="2" type="ORF">CARN5_0350</name>
</gene>
<protein>
    <submittedName>
        <fullName evidence="2">Uncharacterized protein</fullName>
    </submittedName>
</protein>
<evidence type="ECO:0000313" key="2">
    <source>
        <dbReference type="EMBL" id="CBI06127.1"/>
    </source>
</evidence>
<dbReference type="EMBL" id="CABP01000159">
    <property type="protein sequence ID" value="CBI06127.1"/>
    <property type="molecule type" value="Genomic_DNA"/>
</dbReference>
<name>E6QFX9_9ZZZZ</name>
<proteinExistence type="predicted"/>
<sequence>MYWVRIPMRRIPELRQLERQKSMMRNLPPKGTAGLARQSVSGPRRLPRPPASTRAKVFLVRLLTKRGELVTPRLPSSDMTISFSGTEYDLTWSIGEIAGALAFKVLNLSVGGKGLCMNKPGAGWSGAALRMCYAQKCWHDDEAGMVPFWMAGEGGRSDGNAKAWQYGGRSVRRQ</sequence>
<organism evidence="2">
    <name type="scientific">mine drainage metagenome</name>
    <dbReference type="NCBI Taxonomy" id="410659"/>
    <lineage>
        <taxon>unclassified sequences</taxon>
        <taxon>metagenomes</taxon>
        <taxon>ecological metagenomes</taxon>
    </lineage>
</organism>
<evidence type="ECO:0000256" key="1">
    <source>
        <dbReference type="SAM" id="MobiDB-lite"/>
    </source>
</evidence>
<reference evidence="2" key="1">
    <citation type="submission" date="2009-10" db="EMBL/GenBank/DDBJ databases">
        <title>Diversity of trophic interactions inside an arsenic-rich microbial ecosystem.</title>
        <authorList>
            <person name="Bertin P.N."/>
            <person name="Heinrich-Salmeron A."/>
            <person name="Pelletier E."/>
            <person name="Goulhen-Chollet F."/>
            <person name="Arsene-Ploetze F."/>
            <person name="Gallien S."/>
            <person name="Calteau A."/>
            <person name="Vallenet D."/>
            <person name="Casiot C."/>
            <person name="Chane-Woon-Ming B."/>
            <person name="Giloteaux L."/>
            <person name="Barakat M."/>
            <person name="Bonnefoy V."/>
            <person name="Bruneel O."/>
            <person name="Chandler M."/>
            <person name="Cleiss J."/>
            <person name="Duran R."/>
            <person name="Elbaz-Poulichet F."/>
            <person name="Fonknechten N."/>
            <person name="Lauga B."/>
            <person name="Mornico D."/>
            <person name="Ortet P."/>
            <person name="Schaeffer C."/>
            <person name="Siguier P."/>
            <person name="Alexander Thil Smith A."/>
            <person name="Van Dorsselaer A."/>
            <person name="Weissenbach J."/>
            <person name="Medigue C."/>
            <person name="Le Paslier D."/>
        </authorList>
    </citation>
    <scope>NUCLEOTIDE SEQUENCE</scope>
</reference>
<comment type="caution">
    <text evidence="2">The sequence shown here is derived from an EMBL/GenBank/DDBJ whole genome shotgun (WGS) entry which is preliminary data.</text>
</comment>
<dbReference type="AlphaFoldDB" id="E6QFX9"/>
<accession>E6QFX9</accession>
<feature type="region of interest" description="Disordered" evidence="1">
    <location>
        <begin position="25"/>
        <end position="50"/>
    </location>
</feature>